<feature type="transmembrane region" description="Helical" evidence="1">
    <location>
        <begin position="7"/>
        <end position="26"/>
    </location>
</feature>
<sequence length="54" mass="6485">MLYARNCFMIIFIVTLKNILTLNQYFHLFIINPGNYEEKCYPINMCVIINHPFV</sequence>
<accession>A0A2P8HJG1</accession>
<keyword evidence="1" id="KW-1133">Transmembrane helix</keyword>
<evidence type="ECO:0000256" key="1">
    <source>
        <dbReference type="SAM" id="Phobius"/>
    </source>
</evidence>
<dbReference type="EMBL" id="PYAW01000003">
    <property type="protein sequence ID" value="PSL46368.1"/>
    <property type="molecule type" value="Genomic_DNA"/>
</dbReference>
<reference evidence="2 3" key="1">
    <citation type="submission" date="2018-03" db="EMBL/GenBank/DDBJ databases">
        <title>Genomic Encyclopedia of Archaeal and Bacterial Type Strains, Phase II (KMG-II): from individual species to whole genera.</title>
        <authorList>
            <person name="Goeker M."/>
        </authorList>
    </citation>
    <scope>NUCLEOTIDE SEQUENCE [LARGE SCALE GENOMIC DNA]</scope>
    <source>
        <strain evidence="2 3">DSM 24859</strain>
    </source>
</reference>
<proteinExistence type="predicted"/>
<evidence type="ECO:0000313" key="2">
    <source>
        <dbReference type="EMBL" id="PSL46368.1"/>
    </source>
</evidence>
<protein>
    <submittedName>
        <fullName evidence="2">Uncharacterized protein</fullName>
    </submittedName>
</protein>
<gene>
    <name evidence="2" type="ORF">CLV51_103346</name>
</gene>
<dbReference type="Proteomes" id="UP000240971">
    <property type="component" value="Unassembled WGS sequence"/>
</dbReference>
<keyword evidence="3" id="KW-1185">Reference proteome</keyword>
<name>A0A2P8HJG1_CHINA</name>
<keyword evidence="1" id="KW-0472">Membrane</keyword>
<keyword evidence="1" id="KW-0812">Transmembrane</keyword>
<evidence type="ECO:0000313" key="3">
    <source>
        <dbReference type="Proteomes" id="UP000240971"/>
    </source>
</evidence>
<organism evidence="2 3">
    <name type="scientific">Chitinophaga niastensis</name>
    <dbReference type="NCBI Taxonomy" id="536980"/>
    <lineage>
        <taxon>Bacteria</taxon>
        <taxon>Pseudomonadati</taxon>
        <taxon>Bacteroidota</taxon>
        <taxon>Chitinophagia</taxon>
        <taxon>Chitinophagales</taxon>
        <taxon>Chitinophagaceae</taxon>
        <taxon>Chitinophaga</taxon>
    </lineage>
</organism>
<comment type="caution">
    <text evidence="2">The sequence shown here is derived from an EMBL/GenBank/DDBJ whole genome shotgun (WGS) entry which is preliminary data.</text>
</comment>
<dbReference type="AlphaFoldDB" id="A0A2P8HJG1"/>